<feature type="transmembrane region" description="Helical" evidence="6">
    <location>
        <begin position="134"/>
        <end position="155"/>
    </location>
</feature>
<feature type="transmembrane region" description="Helical" evidence="6">
    <location>
        <begin position="193"/>
        <end position="213"/>
    </location>
</feature>
<dbReference type="GO" id="GO:0005886">
    <property type="term" value="C:plasma membrane"/>
    <property type="evidence" value="ECO:0007669"/>
    <property type="project" value="UniProtKB-SubCell"/>
</dbReference>
<dbReference type="PANTHER" id="PTHR30250">
    <property type="entry name" value="PST FAMILY PREDICTED COLANIC ACID TRANSPORTER"/>
    <property type="match status" value="1"/>
</dbReference>
<dbReference type="STRING" id="1121448.DGI_2108"/>
<keyword evidence="2" id="KW-1003">Cell membrane</keyword>
<feature type="transmembrane region" description="Helical" evidence="6">
    <location>
        <begin position="348"/>
        <end position="368"/>
    </location>
</feature>
<keyword evidence="4 6" id="KW-1133">Transmembrane helix</keyword>
<dbReference type="PANTHER" id="PTHR30250:SF11">
    <property type="entry name" value="O-ANTIGEN TRANSPORTER-RELATED"/>
    <property type="match status" value="1"/>
</dbReference>
<feature type="transmembrane region" description="Helical" evidence="6">
    <location>
        <begin position="317"/>
        <end position="342"/>
    </location>
</feature>
<dbReference type="AlphaFoldDB" id="T2GD75"/>
<dbReference type="eggNOG" id="COG2244">
    <property type="taxonomic scope" value="Bacteria"/>
</dbReference>
<dbReference type="Proteomes" id="UP000016587">
    <property type="component" value="Chromosome"/>
</dbReference>
<dbReference type="CDD" id="cd13128">
    <property type="entry name" value="MATE_Wzx_like"/>
    <property type="match status" value="1"/>
</dbReference>
<dbReference type="PATRIC" id="fig|1121448.10.peg.2063"/>
<gene>
    <name evidence="7" type="ORF">DGI_2108</name>
</gene>
<comment type="subcellular location">
    <subcellularLocation>
        <location evidence="1">Cell membrane</location>
        <topology evidence="1">Multi-pass membrane protein</topology>
    </subcellularLocation>
</comment>
<organism evidence="7 8">
    <name type="scientific">Megalodesulfovibrio gigas (strain ATCC 19364 / DSM 1382 / NCIMB 9332 / VKM B-1759)</name>
    <name type="common">Desulfovibrio gigas</name>
    <dbReference type="NCBI Taxonomy" id="1121448"/>
    <lineage>
        <taxon>Bacteria</taxon>
        <taxon>Pseudomonadati</taxon>
        <taxon>Thermodesulfobacteriota</taxon>
        <taxon>Desulfovibrionia</taxon>
        <taxon>Desulfovibrionales</taxon>
        <taxon>Desulfovibrionaceae</taxon>
        <taxon>Megalodesulfovibrio</taxon>
    </lineage>
</organism>
<name>T2GD75_MEGG1</name>
<keyword evidence="5 6" id="KW-0472">Membrane</keyword>
<feature type="transmembrane region" description="Helical" evidence="6">
    <location>
        <begin position="167"/>
        <end position="187"/>
    </location>
</feature>
<evidence type="ECO:0000256" key="4">
    <source>
        <dbReference type="ARBA" id="ARBA00022989"/>
    </source>
</evidence>
<proteinExistence type="predicted"/>
<evidence type="ECO:0000256" key="5">
    <source>
        <dbReference type="ARBA" id="ARBA00023136"/>
    </source>
</evidence>
<protein>
    <submittedName>
        <fullName evidence="7">Putative Hapothetical protein</fullName>
    </submittedName>
</protein>
<reference evidence="7 8" key="1">
    <citation type="journal article" date="2013" name="J. Bacteriol.">
        <title>Roles of HynAB and Ech, the only two hydrogenases found in the model sulfate reducer Desulfovibrio gigas.</title>
        <authorList>
            <person name="Morais-Silva F.O."/>
            <person name="Santos C.I."/>
            <person name="Rodrigues R."/>
            <person name="Pereira I.A."/>
            <person name="Rodrigues-Pousada C."/>
        </authorList>
    </citation>
    <scope>NUCLEOTIDE SEQUENCE [LARGE SCALE GENOMIC DNA]</scope>
    <source>
        <strain evidence="8">ATCC 19364 / DSM 1382 / NCIMB 9332 / VKM B-1759</strain>
    </source>
</reference>
<evidence type="ECO:0000256" key="6">
    <source>
        <dbReference type="SAM" id="Phobius"/>
    </source>
</evidence>
<dbReference type="InterPro" id="IPR050833">
    <property type="entry name" value="Poly_Biosynth_Transport"/>
</dbReference>
<evidence type="ECO:0000256" key="3">
    <source>
        <dbReference type="ARBA" id="ARBA00022692"/>
    </source>
</evidence>
<keyword evidence="8" id="KW-1185">Reference proteome</keyword>
<reference evidence="8" key="2">
    <citation type="submission" date="2013-07" db="EMBL/GenBank/DDBJ databases">
        <authorList>
            <person name="Morais-Silva F.O."/>
            <person name="Rezende A.M."/>
            <person name="Pimentel C."/>
            <person name="Resende D.M."/>
            <person name="Santos C.I."/>
            <person name="Clemente C."/>
            <person name="de Oliveira L.M."/>
            <person name="da Silva S.M."/>
            <person name="Costa D.A."/>
            <person name="Varela-Raposo A."/>
            <person name="Horacio E.C.A."/>
            <person name="Matos M."/>
            <person name="Flores O."/>
            <person name="Ruiz J.C."/>
            <person name="Rodrigues-Pousada C."/>
        </authorList>
    </citation>
    <scope>NUCLEOTIDE SEQUENCE [LARGE SCALE GENOMIC DNA]</scope>
    <source>
        <strain evidence="8">ATCC 19364 / DSM 1382 / NCIMB 9332 / VKM B-1759</strain>
    </source>
</reference>
<dbReference type="KEGG" id="dgg:DGI_2108"/>
<feature type="transmembrane region" description="Helical" evidence="6">
    <location>
        <begin position="21"/>
        <end position="41"/>
    </location>
</feature>
<dbReference type="Pfam" id="PF13440">
    <property type="entry name" value="Polysacc_synt_3"/>
    <property type="match status" value="1"/>
</dbReference>
<accession>T2GD75</accession>
<evidence type="ECO:0000313" key="8">
    <source>
        <dbReference type="Proteomes" id="UP000016587"/>
    </source>
</evidence>
<dbReference type="OrthoDB" id="143246at2"/>
<feature type="transmembrane region" description="Helical" evidence="6">
    <location>
        <begin position="380"/>
        <end position="404"/>
    </location>
</feature>
<evidence type="ECO:0000256" key="2">
    <source>
        <dbReference type="ARBA" id="ARBA00022475"/>
    </source>
</evidence>
<feature type="transmembrane region" description="Helical" evidence="6">
    <location>
        <begin position="98"/>
        <end position="122"/>
    </location>
</feature>
<dbReference type="RefSeq" id="WP_021760792.1">
    <property type="nucleotide sequence ID" value="NC_022444.1"/>
</dbReference>
<dbReference type="EMBL" id="CP006585">
    <property type="protein sequence ID" value="AGW13872.1"/>
    <property type="molecule type" value="Genomic_DNA"/>
</dbReference>
<dbReference type="HOGENOM" id="CLU_050201_0_0_7"/>
<evidence type="ECO:0000313" key="7">
    <source>
        <dbReference type="EMBL" id="AGW13872.1"/>
    </source>
</evidence>
<evidence type="ECO:0000256" key="1">
    <source>
        <dbReference type="ARBA" id="ARBA00004651"/>
    </source>
</evidence>
<sequence>MTDPAQSPAGNEPQRSALDAALGRLSGFAFITLLTTVANLVVRVGKNVLITRALGPEARGIYSLLNTIPGLFVSFGNLGFGLGSLYLGATKKEPLGTLLGNAICYAVLQGAVLACLALAMHQLGAGFMANNWEAIQAISLFIFLGIPLTLAMHLCSDLLMAASDIRYLNVIQVVNSAAPIVVMLLLWPLLGEALAAACWAWVLSLLLMIGMSVRRLLRQTRGLGVSLSLARQAIGYGLRGNVSQFAGAVTRRVDMLLLAHYLPVEELGQYAAAVSLAEVLLFLPDAVALPFMPLRMAMAEDDDQTTARAFSATIIKYTVAVLAPMLLLAGLLAKPVILVLYGREFLPSLPAMVLLLPGILSLAVYQLIKADLYSLNRPGLTSWISVCSMFLNLGLNVIAIPWLGIAGAAITSSICYTFSAAACLICFFRITGASPASMLLLSRKDVTVIRRQLSQAVRAKLRGKKERP</sequence>
<keyword evidence="3 6" id="KW-0812">Transmembrane</keyword>
<feature type="transmembrane region" description="Helical" evidence="6">
    <location>
        <begin position="416"/>
        <end position="441"/>
    </location>
</feature>